<reference evidence="2" key="2">
    <citation type="submission" date="2023-04" db="EMBL/GenBank/DDBJ databases">
        <authorList>
            <person name="Bruccoleri R.E."/>
            <person name="Oakeley E.J."/>
            <person name="Faust A.-M."/>
            <person name="Dessus-Babus S."/>
            <person name="Altorfer M."/>
            <person name="Burckhardt D."/>
            <person name="Oertli M."/>
            <person name="Naumann U."/>
            <person name="Petersen F."/>
            <person name="Wong J."/>
        </authorList>
    </citation>
    <scope>NUCLEOTIDE SEQUENCE</scope>
    <source>
        <strain evidence="2">GSM-AAB239-AS_SAM_17_03QT</strain>
        <tissue evidence="2">Leaf</tissue>
    </source>
</reference>
<accession>A0AAX6EHN7</accession>
<feature type="compositionally biased region" description="Pro residues" evidence="1">
    <location>
        <begin position="80"/>
        <end position="92"/>
    </location>
</feature>
<dbReference type="Proteomes" id="UP001140949">
    <property type="component" value="Unassembled WGS sequence"/>
</dbReference>
<proteinExistence type="predicted"/>
<gene>
    <name evidence="2" type="ORF">M6B38_188560</name>
</gene>
<dbReference type="InterPro" id="IPR023238">
    <property type="entry name" value="FAM175"/>
</dbReference>
<dbReference type="EMBL" id="JANAVB010036419">
    <property type="protein sequence ID" value="KAJ6803513.1"/>
    <property type="molecule type" value="Genomic_DNA"/>
</dbReference>
<dbReference type="PANTHER" id="PTHR31728">
    <property type="entry name" value="ABRAXAS FAMILY MEMBER"/>
    <property type="match status" value="1"/>
</dbReference>
<evidence type="ECO:0000313" key="3">
    <source>
        <dbReference type="Proteomes" id="UP001140949"/>
    </source>
</evidence>
<name>A0AAX6EHN7_IRIPA</name>
<sequence length="290" mass="31491">MADDVPFTKISISGPILSSLLQRFSSTPANLDGLLFGHVVHLPSPSLTDDDPSSSTPTSIPPPLSITITSFLSSTSPLSPFSPPPNPDPNPNSPSSLVGWFSARRHSPLRPSMRELSLSSLLSQTLTLTPRSCVFLLLSSFTTANRAVHTHEYRAYVLSPGSRLRPVSVDIVNVGPALAGQYEAFAPEAPGFPWLTCRREVEGEGEREGERANGGEVMDVEWSVEGFGVERMEGLVGEKAAEYTAELEELYRKMLGKLEGLARMVEKSSAQVLDQETRNSVLRNKVKGLE</sequence>
<dbReference type="PANTHER" id="PTHR31728:SF5">
    <property type="entry name" value="OS07G0540200 PROTEIN"/>
    <property type="match status" value="1"/>
</dbReference>
<dbReference type="InterPro" id="IPR023241">
    <property type="entry name" value="FAM175_plant"/>
</dbReference>
<keyword evidence="3" id="KW-1185">Reference proteome</keyword>
<dbReference type="GO" id="GO:0005634">
    <property type="term" value="C:nucleus"/>
    <property type="evidence" value="ECO:0007669"/>
    <property type="project" value="TreeGrafter"/>
</dbReference>
<comment type="caution">
    <text evidence="2">The sequence shown here is derived from an EMBL/GenBank/DDBJ whole genome shotgun (WGS) entry which is preliminary data.</text>
</comment>
<reference evidence="2" key="1">
    <citation type="journal article" date="2023" name="GigaByte">
        <title>Genome assembly of the bearded iris, Iris pallida Lam.</title>
        <authorList>
            <person name="Bruccoleri R.E."/>
            <person name="Oakeley E.J."/>
            <person name="Faust A.M.E."/>
            <person name="Altorfer M."/>
            <person name="Dessus-Babus S."/>
            <person name="Burckhardt D."/>
            <person name="Oertli M."/>
            <person name="Naumann U."/>
            <person name="Petersen F."/>
            <person name="Wong J."/>
        </authorList>
    </citation>
    <scope>NUCLEOTIDE SEQUENCE</scope>
    <source>
        <strain evidence="2">GSM-AAB239-AS_SAM_17_03QT</strain>
    </source>
</reference>
<dbReference type="AlphaFoldDB" id="A0AAX6EHN7"/>
<evidence type="ECO:0000256" key="1">
    <source>
        <dbReference type="SAM" id="MobiDB-lite"/>
    </source>
</evidence>
<evidence type="ECO:0000313" key="2">
    <source>
        <dbReference type="EMBL" id="KAJ6803513.1"/>
    </source>
</evidence>
<dbReference type="PRINTS" id="PR02051">
    <property type="entry name" value="PROTEINF175"/>
</dbReference>
<dbReference type="GO" id="GO:0031593">
    <property type="term" value="F:polyubiquitin modification-dependent protein binding"/>
    <property type="evidence" value="ECO:0007669"/>
    <property type="project" value="TreeGrafter"/>
</dbReference>
<feature type="region of interest" description="Disordered" evidence="1">
    <location>
        <begin position="75"/>
        <end position="97"/>
    </location>
</feature>
<protein>
    <submittedName>
        <fullName evidence="2">Uncharacterized protein</fullName>
    </submittedName>
</protein>
<organism evidence="2 3">
    <name type="scientific">Iris pallida</name>
    <name type="common">Sweet iris</name>
    <dbReference type="NCBI Taxonomy" id="29817"/>
    <lineage>
        <taxon>Eukaryota</taxon>
        <taxon>Viridiplantae</taxon>
        <taxon>Streptophyta</taxon>
        <taxon>Embryophyta</taxon>
        <taxon>Tracheophyta</taxon>
        <taxon>Spermatophyta</taxon>
        <taxon>Magnoliopsida</taxon>
        <taxon>Liliopsida</taxon>
        <taxon>Asparagales</taxon>
        <taxon>Iridaceae</taxon>
        <taxon>Iridoideae</taxon>
        <taxon>Irideae</taxon>
        <taxon>Iris</taxon>
    </lineage>
</organism>
<dbReference type="PRINTS" id="PR02054">
    <property type="entry name" value="FAM175PLANT"/>
</dbReference>